<dbReference type="Gene3D" id="3.40.50.11820">
    <property type="match status" value="1"/>
</dbReference>
<comment type="caution">
    <text evidence="7">The sequence shown here is derived from an EMBL/GenBank/DDBJ whole genome shotgun (WGS) entry which is preliminary data.</text>
</comment>
<keyword evidence="3" id="KW-1003">Cell membrane</keyword>
<dbReference type="RefSeq" id="WP_050338630.1">
    <property type="nucleotide sequence ID" value="NZ_AZCU01000013.1"/>
</dbReference>
<dbReference type="PANTHER" id="PTHR37316:SF1">
    <property type="entry name" value="TEICHOIC ACID GLYCEROL-PHOSPHATE PRIMASE"/>
    <property type="match status" value="1"/>
</dbReference>
<dbReference type="AlphaFoldDB" id="A0A837R9T7"/>
<organism evidence="7 8">
    <name type="scientific">Lactiplantibacillus pentosus DSM 20314</name>
    <dbReference type="NCBI Taxonomy" id="1423791"/>
    <lineage>
        <taxon>Bacteria</taxon>
        <taxon>Bacillati</taxon>
        <taxon>Bacillota</taxon>
        <taxon>Bacilli</taxon>
        <taxon>Lactobacillales</taxon>
        <taxon>Lactobacillaceae</taxon>
        <taxon>Lactiplantibacillus</taxon>
    </lineage>
</organism>
<reference evidence="7 8" key="1">
    <citation type="journal article" date="2015" name="Genome Announc.">
        <title>Expanding the biotechnology potential of lactobacilli through comparative genomics of 213 strains and associated genera.</title>
        <authorList>
            <person name="Sun Z."/>
            <person name="Harris H.M."/>
            <person name="McCann A."/>
            <person name="Guo C."/>
            <person name="Argimon S."/>
            <person name="Zhang W."/>
            <person name="Yang X."/>
            <person name="Jeffery I.B."/>
            <person name="Cooney J.C."/>
            <person name="Kagawa T.F."/>
            <person name="Liu W."/>
            <person name="Song Y."/>
            <person name="Salvetti E."/>
            <person name="Wrobel A."/>
            <person name="Rasinkangas P."/>
            <person name="Parkhill J."/>
            <person name="Rea M.C."/>
            <person name="O'Sullivan O."/>
            <person name="Ritari J."/>
            <person name="Douillard F.P."/>
            <person name="Paul Ross R."/>
            <person name="Yang R."/>
            <person name="Briner A.E."/>
            <person name="Felis G.E."/>
            <person name="de Vos W.M."/>
            <person name="Barrangou R."/>
            <person name="Klaenhammer T.R."/>
            <person name="Caufield P.W."/>
            <person name="Cui Y."/>
            <person name="Zhang H."/>
            <person name="O'Toole P.W."/>
        </authorList>
    </citation>
    <scope>NUCLEOTIDE SEQUENCE [LARGE SCALE GENOMIC DNA]</scope>
    <source>
        <strain evidence="7 8">DSM 20314</strain>
    </source>
</reference>
<dbReference type="Pfam" id="PF04464">
    <property type="entry name" value="Glyphos_transf"/>
    <property type="match status" value="1"/>
</dbReference>
<comment type="subcellular location">
    <subcellularLocation>
        <location evidence="1">Cell membrane</location>
        <topology evidence="1">Peripheral membrane protein</topology>
    </subcellularLocation>
</comment>
<dbReference type="InterPro" id="IPR007554">
    <property type="entry name" value="Glycerophosphate_synth"/>
</dbReference>
<protein>
    <submittedName>
        <fullName evidence="7">Ribitolphosphotransferase</fullName>
    </submittedName>
</protein>
<accession>A0A837R9T7</accession>
<evidence type="ECO:0000256" key="2">
    <source>
        <dbReference type="ARBA" id="ARBA00010488"/>
    </source>
</evidence>
<dbReference type="GO" id="GO:0019350">
    <property type="term" value="P:teichoic acid biosynthetic process"/>
    <property type="evidence" value="ECO:0007669"/>
    <property type="project" value="UniProtKB-KW"/>
</dbReference>
<keyword evidence="6" id="KW-0472">Membrane</keyword>
<evidence type="ECO:0000256" key="3">
    <source>
        <dbReference type="ARBA" id="ARBA00022475"/>
    </source>
</evidence>
<evidence type="ECO:0000313" key="7">
    <source>
        <dbReference type="EMBL" id="KRK23774.1"/>
    </source>
</evidence>
<dbReference type="PANTHER" id="PTHR37316">
    <property type="entry name" value="TEICHOIC ACID GLYCEROL-PHOSPHATE PRIMASE"/>
    <property type="match status" value="1"/>
</dbReference>
<dbReference type="GO" id="GO:0047355">
    <property type="term" value="F:CDP-glycerol glycerophosphotransferase activity"/>
    <property type="evidence" value="ECO:0007669"/>
    <property type="project" value="InterPro"/>
</dbReference>
<name>A0A837R9T7_LACPE</name>
<evidence type="ECO:0000256" key="5">
    <source>
        <dbReference type="ARBA" id="ARBA00022944"/>
    </source>
</evidence>
<dbReference type="GeneID" id="49394059"/>
<dbReference type="Gene3D" id="3.40.50.12580">
    <property type="match status" value="1"/>
</dbReference>
<sequence length="370" mass="42891">MGRLNLKTLKLLLLRAGFNGLYQLFYWLGGPKQHRVTFATMRSPELTDNLKVLHAKFVQDSDMDLKVFCYHYDRTLKSKFGFLLASVQALRLLARSEMFIIDDYFFPLYAINKHPNNQVVQLWHAIGSLKHFGLSLPTADDSVIKPHTNYDWVFINSEVDKPAYVAAFDIQPDHVLATGEPMMDALMAQRPEPHAGAKRLLYSPTYRPDANGEAQVLHCIHELITASEQLKQPWEIYVSLHPYLSLPEWQLPKNVHIFQDATRVKQLMPTIDVFVTDYSSLSLNFSYFERPILLFTPDYEQYMAKNGFYVDYYHYLGAPHFDEAGALISFIAHDLDQLDLSYVHELKQKTFPHQDGHNAQRVFQFLMKQL</sequence>
<proteinExistence type="inferred from homology"/>
<evidence type="ECO:0000256" key="4">
    <source>
        <dbReference type="ARBA" id="ARBA00022679"/>
    </source>
</evidence>
<dbReference type="InterPro" id="IPR043148">
    <property type="entry name" value="TagF_C"/>
</dbReference>
<evidence type="ECO:0000313" key="8">
    <source>
        <dbReference type="Proteomes" id="UP000051020"/>
    </source>
</evidence>
<dbReference type="GO" id="GO:0005886">
    <property type="term" value="C:plasma membrane"/>
    <property type="evidence" value="ECO:0007669"/>
    <property type="project" value="UniProtKB-SubCell"/>
</dbReference>
<evidence type="ECO:0000256" key="6">
    <source>
        <dbReference type="ARBA" id="ARBA00023136"/>
    </source>
</evidence>
<dbReference type="SUPFAM" id="SSF53756">
    <property type="entry name" value="UDP-Glycosyltransferase/glycogen phosphorylase"/>
    <property type="match status" value="1"/>
</dbReference>
<gene>
    <name evidence="7" type="ORF">FD24_GL000746</name>
</gene>
<dbReference type="EMBL" id="AZCU01000013">
    <property type="protein sequence ID" value="KRK23774.1"/>
    <property type="molecule type" value="Genomic_DNA"/>
</dbReference>
<keyword evidence="4 7" id="KW-0808">Transferase</keyword>
<dbReference type="InterPro" id="IPR051612">
    <property type="entry name" value="Teichoic_Acid_Biosynth"/>
</dbReference>
<dbReference type="Proteomes" id="UP000051020">
    <property type="component" value="Unassembled WGS sequence"/>
</dbReference>
<evidence type="ECO:0000256" key="1">
    <source>
        <dbReference type="ARBA" id="ARBA00004202"/>
    </source>
</evidence>
<comment type="similarity">
    <text evidence="2">Belongs to the CDP-glycerol glycerophosphotransferase family.</text>
</comment>
<dbReference type="InterPro" id="IPR043149">
    <property type="entry name" value="TagF_N"/>
</dbReference>
<keyword evidence="5" id="KW-0777">Teichoic acid biosynthesis</keyword>